<dbReference type="PANTHER" id="PTHR20872">
    <property type="match status" value="1"/>
</dbReference>
<evidence type="ECO:0000256" key="1">
    <source>
        <dbReference type="ARBA" id="ARBA00022786"/>
    </source>
</evidence>
<dbReference type="SUPFAM" id="SSF81383">
    <property type="entry name" value="F-box domain"/>
    <property type="match status" value="1"/>
</dbReference>
<dbReference type="InterPro" id="IPR032675">
    <property type="entry name" value="LRR_dom_sf"/>
</dbReference>
<evidence type="ECO:0000256" key="2">
    <source>
        <dbReference type="ARBA" id="ARBA00070268"/>
    </source>
</evidence>
<dbReference type="Gene3D" id="1.20.1280.50">
    <property type="match status" value="1"/>
</dbReference>
<evidence type="ECO:0000259" key="4">
    <source>
        <dbReference type="PROSITE" id="PS50181"/>
    </source>
</evidence>
<organism evidence="5 6">
    <name type="scientific">Owenia fusiformis</name>
    <name type="common">Polychaete worm</name>
    <dbReference type="NCBI Taxonomy" id="6347"/>
    <lineage>
        <taxon>Eukaryota</taxon>
        <taxon>Metazoa</taxon>
        <taxon>Spiralia</taxon>
        <taxon>Lophotrochozoa</taxon>
        <taxon>Annelida</taxon>
        <taxon>Polychaeta</taxon>
        <taxon>Sedentaria</taxon>
        <taxon>Canalipalpata</taxon>
        <taxon>Sabellida</taxon>
        <taxon>Oweniida</taxon>
        <taxon>Oweniidae</taxon>
        <taxon>Owenia</taxon>
    </lineage>
</organism>
<dbReference type="Proteomes" id="UP000749559">
    <property type="component" value="Unassembled WGS sequence"/>
</dbReference>
<protein>
    <recommendedName>
        <fullName evidence="2">F-box/LRR-repeat protein 8</fullName>
    </recommendedName>
    <alternativeName>
        <fullName evidence="3">F-box and leucine-rich repeat protein 8</fullName>
    </alternativeName>
</protein>
<name>A0A8J1TTK9_OWEFU</name>
<evidence type="ECO:0000256" key="3">
    <source>
        <dbReference type="ARBA" id="ARBA00077971"/>
    </source>
</evidence>
<dbReference type="PANTHER" id="PTHR20872:SF1">
    <property type="entry name" value="F-BOX DOMAIN-CONTAINING PROTEIN"/>
    <property type="match status" value="1"/>
</dbReference>
<dbReference type="InterPro" id="IPR036047">
    <property type="entry name" value="F-box-like_dom_sf"/>
</dbReference>
<keyword evidence="6" id="KW-1185">Reference proteome</keyword>
<feature type="domain" description="F-box" evidence="4">
    <location>
        <begin position="3"/>
        <end position="49"/>
    </location>
</feature>
<dbReference type="FunFam" id="3.80.10.10:FF:000260">
    <property type="entry name" value="F-box/LRR-repeat protein 8"/>
    <property type="match status" value="1"/>
</dbReference>
<dbReference type="EMBL" id="CAIIXF020000003">
    <property type="protein sequence ID" value="CAH1779125.1"/>
    <property type="molecule type" value="Genomic_DNA"/>
</dbReference>
<dbReference type="AlphaFoldDB" id="A0A8J1TTK9"/>
<reference evidence="5" key="1">
    <citation type="submission" date="2022-03" db="EMBL/GenBank/DDBJ databases">
        <authorList>
            <person name="Martin C."/>
        </authorList>
    </citation>
    <scope>NUCLEOTIDE SEQUENCE</scope>
</reference>
<gene>
    <name evidence="5" type="ORF">OFUS_LOCUS5960</name>
</gene>
<dbReference type="InterPro" id="IPR001810">
    <property type="entry name" value="F-box_dom"/>
</dbReference>
<proteinExistence type="predicted"/>
<accession>A0A8J1TTK9</accession>
<evidence type="ECO:0000313" key="6">
    <source>
        <dbReference type="Proteomes" id="UP000749559"/>
    </source>
</evidence>
<dbReference type="Pfam" id="PF12937">
    <property type="entry name" value="F-box-like"/>
    <property type="match status" value="1"/>
</dbReference>
<dbReference type="FunFam" id="1.20.1280.50:FF:000005">
    <property type="entry name" value="F-box/LRR-repeat protein 3 isoform X1"/>
    <property type="match status" value="1"/>
</dbReference>
<sequence length="391" mass="45534">MDSLDWSHLPEHVIVEIFRYLSLGQRFYTSLVCKTWQTSFQMPYLWRQFDFKLKTQDDLRLLSCIPLYGRHIQSVYIELDQSVDELREAGVKVITDLARLSPRRLQYLTLKFTGENPLFYAGKEYTDALHVLFSPYSSNVDDDIQYRGLISVDISKLYVALDDKLINILSTYNKDIERVNIQNRNLICRVSPTCLLRLVTRCRKLKELCVYNSSMSEDVLLALTESDRSPLQHLSIIYRREEKYLKHISDDSWIDLVKVLPGLRVTLGFDHTIELANIKHKLNPHIPVSVLRLDTFTRIYDEINIAASYYGNTLEKLVVQTTESDELNSAVLNLVENCPNLKSLHVFCVLEKSIIDRIFELRPVLREKNTFTLKHIKEPHPWVAGNDCFGM</sequence>
<comment type="caution">
    <text evidence="5">The sequence shown here is derived from an EMBL/GenBank/DDBJ whole genome shotgun (WGS) entry which is preliminary data.</text>
</comment>
<dbReference type="Gene3D" id="3.80.10.10">
    <property type="entry name" value="Ribonuclease Inhibitor"/>
    <property type="match status" value="1"/>
</dbReference>
<dbReference type="OrthoDB" id="3219396at2759"/>
<evidence type="ECO:0000313" key="5">
    <source>
        <dbReference type="EMBL" id="CAH1779125.1"/>
    </source>
</evidence>
<dbReference type="PROSITE" id="PS50181">
    <property type="entry name" value="FBOX"/>
    <property type="match status" value="1"/>
</dbReference>
<dbReference type="SMART" id="SM00256">
    <property type="entry name" value="FBOX"/>
    <property type="match status" value="1"/>
</dbReference>
<keyword evidence="1" id="KW-0833">Ubl conjugation pathway</keyword>